<dbReference type="HOGENOM" id="CLU_303654_0_0_1"/>
<feature type="region of interest" description="Disordered" evidence="4">
    <location>
        <begin position="243"/>
        <end position="284"/>
    </location>
</feature>
<evidence type="ECO:0000313" key="6">
    <source>
        <dbReference type="EMBL" id="KIK57588.1"/>
    </source>
</evidence>
<feature type="domain" description="DNA endonuclease activator Ctp1 C-terminal" evidence="5">
    <location>
        <begin position="794"/>
        <end position="946"/>
    </location>
</feature>
<evidence type="ECO:0000256" key="2">
    <source>
        <dbReference type="ARBA" id="ARBA00022763"/>
    </source>
</evidence>
<feature type="compositionally biased region" description="Basic and acidic residues" evidence="4">
    <location>
        <begin position="762"/>
        <end position="773"/>
    </location>
</feature>
<feature type="compositionally biased region" description="Low complexity" evidence="4">
    <location>
        <begin position="485"/>
        <end position="507"/>
    </location>
</feature>
<feature type="compositionally biased region" description="Polar residues" evidence="4">
    <location>
        <begin position="382"/>
        <end position="411"/>
    </location>
</feature>
<proteinExistence type="predicted"/>
<feature type="region of interest" description="Disordered" evidence="4">
    <location>
        <begin position="114"/>
        <end position="133"/>
    </location>
</feature>
<dbReference type="EMBL" id="KN834790">
    <property type="protein sequence ID" value="KIK57588.1"/>
    <property type="molecule type" value="Genomic_DNA"/>
</dbReference>
<keyword evidence="2" id="KW-0227">DNA damage</keyword>
<evidence type="ECO:0000313" key="7">
    <source>
        <dbReference type="Proteomes" id="UP000053593"/>
    </source>
</evidence>
<comment type="subcellular location">
    <subcellularLocation>
        <location evidence="1">Nucleus</location>
    </subcellularLocation>
</comment>
<feature type="compositionally biased region" description="Polar residues" evidence="4">
    <location>
        <begin position="328"/>
        <end position="345"/>
    </location>
</feature>
<dbReference type="PANTHER" id="PTHR15107">
    <property type="entry name" value="RETINOBLASTOMA BINDING PROTEIN 8"/>
    <property type="match status" value="1"/>
</dbReference>
<dbReference type="AlphaFoldDB" id="A0A0D0CQA8"/>
<dbReference type="OrthoDB" id="5801062at2759"/>
<feature type="compositionally biased region" description="Polar residues" evidence="4">
    <location>
        <begin position="473"/>
        <end position="484"/>
    </location>
</feature>
<dbReference type="InterPro" id="IPR013882">
    <property type="entry name" value="Ctp1_C"/>
</dbReference>
<feature type="region of interest" description="Disordered" evidence="4">
    <location>
        <begin position="824"/>
        <end position="927"/>
    </location>
</feature>
<dbReference type="GO" id="GO:0010792">
    <property type="term" value="P:DNA double-strand break processing involved in repair via single-strand annealing"/>
    <property type="evidence" value="ECO:0007669"/>
    <property type="project" value="TreeGrafter"/>
</dbReference>
<feature type="compositionally biased region" description="Basic and acidic residues" evidence="4">
    <location>
        <begin position="570"/>
        <end position="615"/>
    </location>
</feature>
<dbReference type="Pfam" id="PF08573">
    <property type="entry name" value="SAE2"/>
    <property type="match status" value="1"/>
</dbReference>
<dbReference type="GO" id="GO:0003684">
    <property type="term" value="F:damaged DNA binding"/>
    <property type="evidence" value="ECO:0007669"/>
    <property type="project" value="TreeGrafter"/>
</dbReference>
<feature type="compositionally biased region" description="Basic and acidic residues" evidence="4">
    <location>
        <begin position="626"/>
        <end position="644"/>
    </location>
</feature>
<feature type="compositionally biased region" description="Acidic residues" evidence="4">
    <location>
        <begin position="875"/>
        <end position="885"/>
    </location>
</feature>
<feature type="compositionally biased region" description="Low complexity" evidence="4">
    <location>
        <begin position="647"/>
        <end position="657"/>
    </location>
</feature>
<feature type="compositionally biased region" description="Polar residues" evidence="4">
    <location>
        <begin position="247"/>
        <end position="269"/>
    </location>
</feature>
<evidence type="ECO:0000256" key="1">
    <source>
        <dbReference type="ARBA" id="ARBA00004123"/>
    </source>
</evidence>
<evidence type="ECO:0000256" key="3">
    <source>
        <dbReference type="ARBA" id="ARBA00023242"/>
    </source>
</evidence>
<dbReference type="PANTHER" id="PTHR15107:SF0">
    <property type="entry name" value="DNA ENDONUCLEASE ACTIVATOR CTP1 C-TERMINAL DOMAIN-CONTAINING PROTEIN"/>
    <property type="match status" value="1"/>
</dbReference>
<accession>A0A0D0CQA8</accession>
<feature type="compositionally biased region" description="Low complexity" evidence="4">
    <location>
        <begin position="519"/>
        <end position="536"/>
    </location>
</feature>
<feature type="compositionally biased region" description="Polar residues" evidence="4">
    <location>
        <begin position="297"/>
        <end position="321"/>
    </location>
</feature>
<protein>
    <recommendedName>
        <fullName evidence="5">DNA endonuclease activator Ctp1 C-terminal domain-containing protein</fullName>
    </recommendedName>
</protein>
<dbReference type="Proteomes" id="UP000053593">
    <property type="component" value="Unassembled WGS sequence"/>
</dbReference>
<feature type="compositionally biased region" description="Basic and acidic residues" evidence="4">
    <location>
        <begin position="660"/>
        <end position="695"/>
    </location>
</feature>
<dbReference type="GO" id="GO:0005634">
    <property type="term" value="C:nucleus"/>
    <property type="evidence" value="ECO:0007669"/>
    <property type="project" value="UniProtKB-SubCell"/>
</dbReference>
<feature type="region of interest" description="Disordered" evidence="4">
    <location>
        <begin position="959"/>
        <end position="980"/>
    </location>
</feature>
<reference evidence="6 7" key="1">
    <citation type="submission" date="2014-04" db="EMBL/GenBank/DDBJ databases">
        <title>Evolutionary Origins and Diversification of the Mycorrhizal Mutualists.</title>
        <authorList>
            <consortium name="DOE Joint Genome Institute"/>
            <consortium name="Mycorrhizal Genomics Consortium"/>
            <person name="Kohler A."/>
            <person name="Kuo A."/>
            <person name="Nagy L.G."/>
            <person name="Floudas D."/>
            <person name="Copeland A."/>
            <person name="Barry K.W."/>
            <person name="Cichocki N."/>
            <person name="Veneault-Fourrey C."/>
            <person name="LaButti K."/>
            <person name="Lindquist E.A."/>
            <person name="Lipzen A."/>
            <person name="Lundell T."/>
            <person name="Morin E."/>
            <person name="Murat C."/>
            <person name="Riley R."/>
            <person name="Ohm R."/>
            <person name="Sun H."/>
            <person name="Tunlid A."/>
            <person name="Henrissat B."/>
            <person name="Grigoriev I.V."/>
            <person name="Hibbett D.S."/>
            <person name="Martin F."/>
        </authorList>
    </citation>
    <scope>NUCLEOTIDE SEQUENCE [LARGE SCALE GENOMIC DNA]</scope>
    <source>
        <strain evidence="6 7">FD-317 M1</strain>
    </source>
</reference>
<evidence type="ECO:0000259" key="5">
    <source>
        <dbReference type="Pfam" id="PF08573"/>
    </source>
</evidence>
<feature type="compositionally biased region" description="Basic residues" evidence="4">
    <location>
        <begin position="852"/>
        <end position="871"/>
    </location>
</feature>
<feature type="compositionally biased region" description="Polar residues" evidence="4">
    <location>
        <begin position="508"/>
        <end position="518"/>
    </location>
</feature>
<keyword evidence="3" id="KW-0539">Nucleus</keyword>
<name>A0A0D0CQA8_9AGAR</name>
<evidence type="ECO:0000256" key="4">
    <source>
        <dbReference type="SAM" id="MobiDB-lite"/>
    </source>
</evidence>
<feature type="region of interest" description="Disordered" evidence="4">
    <location>
        <begin position="297"/>
        <end position="781"/>
    </location>
</feature>
<sequence>MSDVPSTVQSTALRTRDKAIQRKHDEEIQKYKIALDKQKFHNTQLRESLWDLKNRTKKLVEDLGFPDVMEAQVYIDGMRAENDFGGLTYRNCLELVGKLKNDLEEAARLNEKMGAREKELEEENSTLRREKEDSASSCRRLSAENKNLVSRLEDTVQCNELAAQRRQKDYDKWQSFKRWIFCAAEIAEFQQYDKQFGFNGKERAKELFKIVAGKKYKLKQLDNLEDSTLFELASTTASVPAVATSPLGDSSKVNQQAPGKFSLTSSEANNGPAPDPPLVDPIPSDSVNRTLIIAAQNPQHCETHVPSTKSKNTNTLGSSQGDDADAQFSVQKSKVRTSNSNSRSLSFALPKIPSSSASPDSKLGKAPAAQVPDSETEDESQSLRWSQFPAPTSITRTVISKSTGPTLSPIISQGKGVSSLVSPPPPSQPRSQQHQRRPLPSLAPSRLSSCSPTLPRVLVLNSSPLKNTDAESESTTPAAPSDNVSSRPPNRSAIAAPPSPAVIPKSARPSTSSSANATNPKSSNYNPSASAAPINPTSFSKYPDTLSRAARAPLPRPRSRSVSPDIEFVDNDKHKPQNGRGDEYDESPRPRKYFRSDENQRIPSSGRDRSGDRGPDTTSAAVPMFVKDKGTRTGEEKKDRRKTDGGAALLAELVAAADDLENKENRSRDRRRSDGDMESRKSDEDRDRAADRSQDKNQAVYSESGKGKGKGKERVWETETPTNGDRWMERKRQAATTSKKQGRKGPLDDYMPFKGHGRYGRKKDGDEEGDTRAPKTINELYEIDPSRNGGFAYEYNEVVRGNARKQLAVAEDCEECREYYRAVGPLPPRLQPPLWKSPVKGSSDDDGSPIRCQHKHANHRNRNHTSSRKRGHPEVDEEELFDDFDSPSKGKRNQNRRGEDRGANWSKETSERSMQAHKQTISRHRAAWSRAVTPPGYWEIGFPDTQMVGDINERANEIHQQKMQEIEREAAEGRGRWRKR</sequence>
<feature type="compositionally biased region" description="Low complexity" evidence="4">
    <location>
        <begin position="438"/>
        <end position="452"/>
    </location>
</feature>
<keyword evidence="7" id="KW-1185">Reference proteome</keyword>
<organism evidence="6 7">
    <name type="scientific">Collybiopsis luxurians FD-317 M1</name>
    <dbReference type="NCBI Taxonomy" id="944289"/>
    <lineage>
        <taxon>Eukaryota</taxon>
        <taxon>Fungi</taxon>
        <taxon>Dikarya</taxon>
        <taxon>Basidiomycota</taxon>
        <taxon>Agaricomycotina</taxon>
        <taxon>Agaricomycetes</taxon>
        <taxon>Agaricomycetidae</taxon>
        <taxon>Agaricales</taxon>
        <taxon>Marasmiineae</taxon>
        <taxon>Omphalotaceae</taxon>
        <taxon>Collybiopsis</taxon>
        <taxon>Collybiopsis luxurians</taxon>
    </lineage>
</organism>
<gene>
    <name evidence="6" type="ORF">GYMLUDRAFT_753315</name>
</gene>
<dbReference type="InterPro" id="IPR033316">
    <property type="entry name" value="RBBP8-like"/>
</dbReference>